<evidence type="ECO:0000313" key="2">
    <source>
        <dbReference type="Proteomes" id="UP001356308"/>
    </source>
</evidence>
<reference evidence="1 2" key="1">
    <citation type="submission" date="2024-01" db="EMBL/GenBank/DDBJ databases">
        <title>Maribacter spp. originated from different algae showed divergent polysaccharides utilization ability.</title>
        <authorList>
            <person name="Wang H."/>
            <person name="Wu Y."/>
        </authorList>
    </citation>
    <scope>NUCLEOTIDE SEQUENCE [LARGE SCALE GENOMIC DNA]</scope>
    <source>
        <strain evidence="1 2">PR1</strain>
    </source>
</reference>
<name>A0ABU7IYC7_9FLAO</name>
<organism evidence="1 2">
    <name type="scientific">Maribacter cobaltidurans</name>
    <dbReference type="NCBI Taxonomy" id="1178778"/>
    <lineage>
        <taxon>Bacteria</taxon>
        <taxon>Pseudomonadati</taxon>
        <taxon>Bacteroidota</taxon>
        <taxon>Flavobacteriia</taxon>
        <taxon>Flavobacteriales</taxon>
        <taxon>Flavobacteriaceae</taxon>
        <taxon>Maribacter</taxon>
    </lineage>
</organism>
<dbReference type="Proteomes" id="UP001356308">
    <property type="component" value="Unassembled WGS sequence"/>
</dbReference>
<comment type="caution">
    <text evidence="1">The sequence shown here is derived from an EMBL/GenBank/DDBJ whole genome shotgun (WGS) entry which is preliminary data.</text>
</comment>
<proteinExistence type="predicted"/>
<evidence type="ECO:0000313" key="1">
    <source>
        <dbReference type="EMBL" id="MEE1977879.1"/>
    </source>
</evidence>
<gene>
    <name evidence="1" type="ORF">V1I91_17505</name>
</gene>
<dbReference type="EMBL" id="JAZDDG010000009">
    <property type="protein sequence ID" value="MEE1977879.1"/>
    <property type="molecule type" value="Genomic_DNA"/>
</dbReference>
<sequence length="40" mass="4682">MADRFYKFSLHTVNGSVRSQYGIAFTAYDRLFKKKPKNPV</sequence>
<accession>A0ABU7IYC7</accession>
<protein>
    <submittedName>
        <fullName evidence="1">Uncharacterized protein</fullName>
    </submittedName>
</protein>
<dbReference type="RefSeq" id="WP_272652563.1">
    <property type="nucleotide sequence ID" value="NZ_JAZDDG010000009.1"/>
</dbReference>
<keyword evidence="2" id="KW-1185">Reference proteome</keyword>